<sequence length="305" mass="33126">MAFGTVPLNDGTEIPLIAYGTGSVWKFQDVVPYVEQALETGFSHIDTAAYYQTEEGVGIGIKESGLDRKSLYIATKFSGGDIQQEVRKSLTKLGLKYVDLYLIHSPRLVTGSLENAWKELEKIKEDGLSKSIGVSNFEVEHLEQVVKTAKVVPAVNQINLHPYNYAEAVPVLEYCKKHGIIVEAYSSLTPITKAPGGPVDAPVSQAAQRRNATPAQVLQLWVLSKGAVIVTTSSKKERLLEYLSVADLPPLTKEEIAAIDAAGALGPPGSSSIRALAARLRVRPWHTVALGALLLIAGFQRYYVQ</sequence>
<dbReference type="SUPFAM" id="SSF51430">
    <property type="entry name" value="NAD(P)-linked oxidoreductase"/>
    <property type="match status" value="1"/>
</dbReference>
<evidence type="ECO:0000259" key="7">
    <source>
        <dbReference type="Pfam" id="PF00248"/>
    </source>
</evidence>
<dbReference type="PROSITE" id="PS00062">
    <property type="entry name" value="ALDOKETO_REDUCTASE_2"/>
    <property type="match status" value="1"/>
</dbReference>
<evidence type="ECO:0000313" key="9">
    <source>
        <dbReference type="Proteomes" id="UP000218334"/>
    </source>
</evidence>
<dbReference type="CDD" id="cd19120">
    <property type="entry name" value="AKR_AKR3C2-3"/>
    <property type="match status" value="1"/>
</dbReference>
<dbReference type="Proteomes" id="UP000218334">
    <property type="component" value="Unassembled WGS sequence"/>
</dbReference>
<dbReference type="STRING" id="1076256.A0A2H3CEF0"/>
<dbReference type="AlphaFoldDB" id="A0A2H3CEF0"/>
<dbReference type="Gene3D" id="3.20.20.100">
    <property type="entry name" value="NADP-dependent oxidoreductase domain"/>
    <property type="match status" value="1"/>
</dbReference>
<dbReference type="EMBL" id="KZ293418">
    <property type="protein sequence ID" value="PBK75147.1"/>
    <property type="molecule type" value="Genomic_DNA"/>
</dbReference>
<dbReference type="PANTHER" id="PTHR43827:SF3">
    <property type="entry name" value="NADP-DEPENDENT OXIDOREDUCTASE DOMAIN-CONTAINING PROTEIN"/>
    <property type="match status" value="1"/>
</dbReference>
<dbReference type="GO" id="GO:0016652">
    <property type="term" value="F:oxidoreductase activity, acting on NAD(P)H as acceptor"/>
    <property type="evidence" value="ECO:0007669"/>
    <property type="project" value="InterPro"/>
</dbReference>
<gene>
    <name evidence="8" type="ORF">ARMSODRAFT_507986</name>
</gene>
<dbReference type="InterPro" id="IPR023210">
    <property type="entry name" value="NADP_OxRdtase_dom"/>
</dbReference>
<dbReference type="FunFam" id="3.20.20.100:FF:000002">
    <property type="entry name" value="2,5-diketo-D-gluconic acid reductase A"/>
    <property type="match status" value="1"/>
</dbReference>
<dbReference type="InterPro" id="IPR018170">
    <property type="entry name" value="Aldo/ket_reductase_CS"/>
</dbReference>
<dbReference type="InterPro" id="IPR020471">
    <property type="entry name" value="AKR"/>
</dbReference>
<evidence type="ECO:0000313" key="8">
    <source>
        <dbReference type="EMBL" id="PBK75147.1"/>
    </source>
</evidence>
<comment type="similarity">
    <text evidence="1">Belongs to the aldo/keto reductase family.</text>
</comment>
<protein>
    <submittedName>
        <fullName evidence="8">Aldo/keto reductase</fullName>
    </submittedName>
</protein>
<dbReference type="Pfam" id="PF00248">
    <property type="entry name" value="Aldo_ket_red"/>
    <property type="match status" value="1"/>
</dbReference>
<name>A0A2H3CEF0_9AGAR</name>
<accession>A0A2H3CEF0</accession>
<organism evidence="8 9">
    <name type="scientific">Armillaria solidipes</name>
    <dbReference type="NCBI Taxonomy" id="1076256"/>
    <lineage>
        <taxon>Eukaryota</taxon>
        <taxon>Fungi</taxon>
        <taxon>Dikarya</taxon>
        <taxon>Basidiomycota</taxon>
        <taxon>Agaricomycotina</taxon>
        <taxon>Agaricomycetes</taxon>
        <taxon>Agaricomycetidae</taxon>
        <taxon>Agaricales</taxon>
        <taxon>Marasmiineae</taxon>
        <taxon>Physalacriaceae</taxon>
        <taxon>Armillaria</taxon>
    </lineage>
</organism>
<proteinExistence type="inferred from homology"/>
<evidence type="ECO:0000256" key="5">
    <source>
        <dbReference type="PIRSR" id="PIRSR000097-2"/>
    </source>
</evidence>
<evidence type="ECO:0000256" key="1">
    <source>
        <dbReference type="ARBA" id="ARBA00007905"/>
    </source>
</evidence>
<keyword evidence="3" id="KW-0560">Oxidoreductase</keyword>
<evidence type="ECO:0000256" key="3">
    <source>
        <dbReference type="ARBA" id="ARBA00023002"/>
    </source>
</evidence>
<evidence type="ECO:0000256" key="6">
    <source>
        <dbReference type="PIRSR" id="PIRSR000097-3"/>
    </source>
</evidence>
<dbReference type="InterPro" id="IPR044494">
    <property type="entry name" value="AKR3C2/3"/>
</dbReference>
<dbReference type="InterPro" id="IPR036812">
    <property type="entry name" value="NAD(P)_OxRdtase_dom_sf"/>
</dbReference>
<feature type="active site" description="Proton donor" evidence="4">
    <location>
        <position position="51"/>
    </location>
</feature>
<feature type="domain" description="NADP-dependent oxidoreductase" evidence="7">
    <location>
        <begin position="24"/>
        <end position="188"/>
    </location>
</feature>
<dbReference type="PIRSF" id="PIRSF000097">
    <property type="entry name" value="AKR"/>
    <property type="match status" value="1"/>
</dbReference>
<keyword evidence="9" id="KW-1185">Reference proteome</keyword>
<evidence type="ECO:0000256" key="4">
    <source>
        <dbReference type="PIRSR" id="PIRSR000097-1"/>
    </source>
</evidence>
<dbReference type="GO" id="GO:0016616">
    <property type="term" value="F:oxidoreductase activity, acting on the CH-OH group of donors, NAD or NADP as acceptor"/>
    <property type="evidence" value="ECO:0007669"/>
    <property type="project" value="UniProtKB-ARBA"/>
</dbReference>
<reference evidence="9" key="1">
    <citation type="journal article" date="2017" name="Nat. Ecol. Evol.">
        <title>Genome expansion and lineage-specific genetic innovations in the forest pathogenic fungi Armillaria.</title>
        <authorList>
            <person name="Sipos G."/>
            <person name="Prasanna A.N."/>
            <person name="Walter M.C."/>
            <person name="O'Connor E."/>
            <person name="Balint B."/>
            <person name="Krizsan K."/>
            <person name="Kiss B."/>
            <person name="Hess J."/>
            <person name="Varga T."/>
            <person name="Slot J."/>
            <person name="Riley R."/>
            <person name="Boka B."/>
            <person name="Rigling D."/>
            <person name="Barry K."/>
            <person name="Lee J."/>
            <person name="Mihaltcheva S."/>
            <person name="LaButti K."/>
            <person name="Lipzen A."/>
            <person name="Waldron R."/>
            <person name="Moloney N.M."/>
            <person name="Sperisen C."/>
            <person name="Kredics L."/>
            <person name="Vagvoelgyi C."/>
            <person name="Patrignani A."/>
            <person name="Fitzpatrick D."/>
            <person name="Nagy I."/>
            <person name="Doyle S."/>
            <person name="Anderson J.B."/>
            <person name="Grigoriev I.V."/>
            <person name="Gueldener U."/>
            <person name="Muensterkoetter M."/>
            <person name="Nagy L.G."/>
        </authorList>
    </citation>
    <scope>NUCLEOTIDE SEQUENCE [LARGE SCALE GENOMIC DNA]</scope>
    <source>
        <strain evidence="9">28-4</strain>
    </source>
</reference>
<keyword evidence="2" id="KW-0521">NADP</keyword>
<dbReference type="PRINTS" id="PR00069">
    <property type="entry name" value="ALDKETRDTASE"/>
</dbReference>
<evidence type="ECO:0000256" key="2">
    <source>
        <dbReference type="ARBA" id="ARBA00022857"/>
    </source>
</evidence>
<feature type="binding site" evidence="5">
    <location>
        <position position="104"/>
    </location>
    <ligand>
        <name>substrate</name>
    </ligand>
</feature>
<feature type="site" description="Lowers pKa of active site Tyr" evidence="6">
    <location>
        <position position="76"/>
    </location>
</feature>
<dbReference type="PANTHER" id="PTHR43827">
    <property type="entry name" value="2,5-DIKETO-D-GLUCONIC ACID REDUCTASE"/>
    <property type="match status" value="1"/>
</dbReference>